<protein>
    <submittedName>
        <fullName evidence="5">BMC domain-containing protein</fullName>
    </submittedName>
</protein>
<dbReference type="InterPro" id="IPR050575">
    <property type="entry name" value="BMC_shell"/>
</dbReference>
<evidence type="ECO:0000259" key="4">
    <source>
        <dbReference type="PROSITE" id="PS51930"/>
    </source>
</evidence>
<comment type="similarity">
    <text evidence="3">Belongs to the bacterial microcompartments protein family.</text>
</comment>
<proteinExistence type="inferred from homology"/>
<dbReference type="SMART" id="SM00877">
    <property type="entry name" value="BMC"/>
    <property type="match status" value="2"/>
</dbReference>
<dbReference type="InterPro" id="IPR000249">
    <property type="entry name" value="BMC_dom"/>
</dbReference>
<dbReference type="InterPro" id="IPR037233">
    <property type="entry name" value="CcmK-like_sf"/>
</dbReference>
<evidence type="ECO:0000313" key="5">
    <source>
        <dbReference type="EMBL" id="MDK2564074.1"/>
    </source>
</evidence>
<organism evidence="5 6">
    <name type="scientific">Romboutsia sedimentorum</name>
    <dbReference type="NCBI Taxonomy" id="1368474"/>
    <lineage>
        <taxon>Bacteria</taxon>
        <taxon>Bacillati</taxon>
        <taxon>Bacillota</taxon>
        <taxon>Clostridia</taxon>
        <taxon>Peptostreptococcales</taxon>
        <taxon>Peptostreptococcaceae</taxon>
        <taxon>Romboutsia</taxon>
    </lineage>
</organism>
<dbReference type="RefSeq" id="WP_284133009.1">
    <property type="nucleotide sequence ID" value="NZ_JASKYM010000005.1"/>
</dbReference>
<comment type="subcellular location">
    <subcellularLocation>
        <location evidence="1">Bacterial microcompartment</location>
    </subcellularLocation>
</comment>
<accession>A0ABT7EAW9</accession>
<dbReference type="PANTHER" id="PTHR33941:SF11">
    <property type="entry name" value="BACTERIAL MICROCOMPARTMENT SHELL PROTEIN PDUJ"/>
    <property type="match status" value="1"/>
</dbReference>
<dbReference type="Pfam" id="PF00936">
    <property type="entry name" value="BMC"/>
    <property type="match status" value="2"/>
</dbReference>
<gene>
    <name evidence="5" type="ORF">QOZ84_10975</name>
</gene>
<dbReference type="EMBL" id="JASKYM010000005">
    <property type="protein sequence ID" value="MDK2564074.1"/>
    <property type="molecule type" value="Genomic_DNA"/>
</dbReference>
<dbReference type="SUPFAM" id="SSF143414">
    <property type="entry name" value="CcmK-like"/>
    <property type="match status" value="2"/>
</dbReference>
<dbReference type="InterPro" id="IPR044872">
    <property type="entry name" value="CcmK/CsoS1_BMC"/>
</dbReference>
<reference evidence="5 6" key="1">
    <citation type="submission" date="2023-05" db="EMBL/GenBank/DDBJ databases">
        <title>Rombocin, a short stable natural nisin variant, displays selective antimicrobial activity against Listeria monocytogenes and employs dual mode of action to kill target bacterial strains.</title>
        <authorList>
            <person name="Wambui J."/>
            <person name="Stephan R."/>
            <person name="Kuipers O.P."/>
        </authorList>
    </citation>
    <scope>NUCLEOTIDE SEQUENCE [LARGE SCALE GENOMIC DNA]</scope>
    <source>
        <strain evidence="5 6">RC002</strain>
    </source>
</reference>
<dbReference type="InterPro" id="IPR011238">
    <property type="entry name" value="Micro_shell_prot_PduT"/>
</dbReference>
<dbReference type="Gene3D" id="3.30.70.1710">
    <property type="match status" value="2"/>
</dbReference>
<keyword evidence="6" id="KW-1185">Reference proteome</keyword>
<evidence type="ECO:0000313" key="6">
    <source>
        <dbReference type="Proteomes" id="UP001301012"/>
    </source>
</evidence>
<evidence type="ECO:0000256" key="1">
    <source>
        <dbReference type="ARBA" id="ARBA00024322"/>
    </source>
</evidence>
<name>A0ABT7EAW9_9FIRM</name>
<dbReference type="CDD" id="cd07054">
    <property type="entry name" value="BMC_PduT_repeat2"/>
    <property type="match status" value="1"/>
</dbReference>
<dbReference type="PIRSF" id="PIRSF034834">
    <property type="entry name" value="PduT"/>
    <property type="match status" value="1"/>
</dbReference>
<evidence type="ECO:0000256" key="2">
    <source>
        <dbReference type="ARBA" id="ARBA00024446"/>
    </source>
</evidence>
<evidence type="ECO:0000256" key="3">
    <source>
        <dbReference type="PROSITE-ProRule" id="PRU01278"/>
    </source>
</evidence>
<dbReference type="CDD" id="cd07053">
    <property type="entry name" value="BMC_PduT_repeat1"/>
    <property type="match status" value="1"/>
</dbReference>
<dbReference type="PROSITE" id="PS51930">
    <property type="entry name" value="BMC_2"/>
    <property type="match status" value="1"/>
</dbReference>
<dbReference type="Proteomes" id="UP001301012">
    <property type="component" value="Unassembled WGS sequence"/>
</dbReference>
<comment type="caution">
    <text evidence="5">The sequence shown here is derived from an EMBL/GenBank/DDBJ whole genome shotgun (WGS) entry which is preliminary data.</text>
</comment>
<feature type="domain" description="BMC" evidence="4">
    <location>
        <begin position="4"/>
        <end position="86"/>
    </location>
</feature>
<keyword evidence="2" id="KW-1283">Bacterial microcompartment</keyword>
<dbReference type="PANTHER" id="PTHR33941">
    <property type="entry name" value="PROPANEDIOL UTILIZATION PROTEIN PDUA"/>
    <property type="match status" value="1"/>
</dbReference>
<sequence length="182" mass="19762">MSKSIGAIEFKSIAKGIEISNDMVKKSFVEILYLKSICPGKFLIIVAGDTSQVKECINYGVDSGIEYIVDNFIINSVHEDIVNGFKHKYKPIDNITSIGVMESTKVCAGIKSLDKALKSSDVVLIKLQLSFAIGGKLVYIVAGELSSVEVGINEGESILNPKEIVNISIIPSVDKQIIKKLI</sequence>